<dbReference type="RefSeq" id="WP_136550306.1">
    <property type="nucleotide sequence ID" value="NZ_CP031093.1"/>
</dbReference>
<evidence type="ECO:0000313" key="2">
    <source>
        <dbReference type="EMBL" id="QCF27594.1"/>
    </source>
</evidence>
<gene>
    <name evidence="2" type="ORF">soil367_17625</name>
</gene>
<accession>A0A4P7XLW7</accession>
<dbReference type="InterPro" id="IPR000792">
    <property type="entry name" value="Tscrpt_reg_LuxR_C"/>
</dbReference>
<protein>
    <submittedName>
        <fullName evidence="2">LuxR family transcriptional regulator</fullName>
    </submittedName>
</protein>
<keyword evidence="3" id="KW-1185">Reference proteome</keyword>
<dbReference type="GO" id="GO:0003677">
    <property type="term" value="F:DNA binding"/>
    <property type="evidence" value="ECO:0007669"/>
    <property type="project" value="InterPro"/>
</dbReference>
<name>A0A4P7XLW7_9ALTE</name>
<dbReference type="InterPro" id="IPR016032">
    <property type="entry name" value="Sig_transdc_resp-reg_C-effctor"/>
</dbReference>
<dbReference type="Proteomes" id="UP000298049">
    <property type="component" value="Chromosome"/>
</dbReference>
<dbReference type="KEGG" id="hmi:soil367_17625"/>
<feature type="domain" description="HTH luxR-type" evidence="1">
    <location>
        <begin position="308"/>
        <end position="365"/>
    </location>
</feature>
<dbReference type="EMBL" id="CP031093">
    <property type="protein sequence ID" value="QCF27594.1"/>
    <property type="molecule type" value="Genomic_DNA"/>
</dbReference>
<dbReference type="Gene3D" id="1.10.10.10">
    <property type="entry name" value="Winged helix-like DNA-binding domain superfamily/Winged helix DNA-binding domain"/>
    <property type="match status" value="1"/>
</dbReference>
<dbReference type="InterPro" id="IPR036388">
    <property type="entry name" value="WH-like_DNA-bd_sf"/>
</dbReference>
<evidence type="ECO:0000259" key="1">
    <source>
        <dbReference type="SMART" id="SM00421"/>
    </source>
</evidence>
<evidence type="ECO:0000313" key="3">
    <source>
        <dbReference type="Proteomes" id="UP000298049"/>
    </source>
</evidence>
<dbReference type="SMART" id="SM00421">
    <property type="entry name" value="HTH_LUXR"/>
    <property type="match status" value="1"/>
</dbReference>
<organism evidence="2 3">
    <name type="scientific">Hydrocarboniclastica marina</name>
    <dbReference type="NCBI Taxonomy" id="2259620"/>
    <lineage>
        <taxon>Bacteria</taxon>
        <taxon>Pseudomonadati</taxon>
        <taxon>Pseudomonadota</taxon>
        <taxon>Gammaproteobacteria</taxon>
        <taxon>Alteromonadales</taxon>
        <taxon>Alteromonadaceae</taxon>
        <taxon>Hydrocarboniclastica</taxon>
    </lineage>
</organism>
<sequence>MAEASLLDLIDTFNAAPFQKGGWQQALADLASSTQSRAAQLIGFSEGSEPFFDCVTGVDPEWLHLFQTAGGGLPQINPRLGAGLEAPLLQTLTDESIVDRAQRSRHAFYNEVLPLSHTAHFCGTNLIRETDMMVGLAVLRQAHEGEITEPQHRLFSSVAPHVRTAFRTQLLLQDHGVTLLTGSLEALALSAFICDHEGRVQSLTPSAEMLVSGIGPLQLQAGRLRTRYGGAQQPLSEAIHEVASQRGANQRSTSRHLVVREASGLPLAIDIVQVPTLDCPLDFRPRALVLVRKHKHSRETTRQLLTAAFGMTESEAAVALLLADGFHPETIAERRQVSSGTVRMQLKSLYAKCDVHSQIELVARLRPLL</sequence>
<dbReference type="AlphaFoldDB" id="A0A4P7XLW7"/>
<dbReference type="OrthoDB" id="343383at2"/>
<dbReference type="SUPFAM" id="SSF46894">
    <property type="entry name" value="C-terminal effector domain of the bipartite response regulators"/>
    <property type="match status" value="1"/>
</dbReference>
<proteinExistence type="predicted"/>
<reference evidence="2 3" key="1">
    <citation type="submission" date="2018-07" db="EMBL/GenBank/DDBJ databases">
        <title>Marsedoiliclastica nanhaica gen. nov. sp. nov., a novel marine hydrocarbonoclastic bacterium isolated from an in-situ enriched hydrocarbon-degrading consortium in deep-sea sediment.</title>
        <authorList>
            <person name="Dong C."/>
            <person name="Ma T."/>
            <person name="Liu R."/>
            <person name="Shao Z."/>
        </authorList>
    </citation>
    <scope>NUCLEOTIDE SEQUENCE [LARGE SCALE GENOMIC DNA]</scope>
    <source>
        <strain evidence="3">soil36-7</strain>
    </source>
</reference>
<dbReference type="GO" id="GO:0006355">
    <property type="term" value="P:regulation of DNA-templated transcription"/>
    <property type="evidence" value="ECO:0007669"/>
    <property type="project" value="InterPro"/>
</dbReference>